<proteinExistence type="inferred from homology"/>
<keyword evidence="5 12" id="KW-0819">tRNA processing</keyword>
<gene>
    <name evidence="14" type="ORF">ADEAN_000145700</name>
</gene>
<dbReference type="AlphaFoldDB" id="A0A7G2C5I3"/>
<dbReference type="EC" id="2.1.1.225" evidence="12"/>
<dbReference type="InterPro" id="IPR022776">
    <property type="entry name" value="TRM13/UPF0224_CHHC_Znf_dom"/>
</dbReference>
<evidence type="ECO:0000256" key="6">
    <source>
        <dbReference type="ARBA" id="ARBA00022723"/>
    </source>
</evidence>
<dbReference type="InterPro" id="IPR021721">
    <property type="entry name" value="Znf_CCCH-type_TRM13"/>
</dbReference>
<comment type="catalytic activity">
    <reaction evidence="11 12">
        <text>adenosine(4) in tRNA(His) + S-adenosyl-L-methionine = 2'-O-methyladenosine(4) in tRNA(His) + S-adenosyl-L-homocysteine + H(+)</text>
        <dbReference type="Rhea" id="RHEA:43196"/>
        <dbReference type="Rhea" id="RHEA-COMP:10401"/>
        <dbReference type="Rhea" id="RHEA-COMP:10402"/>
        <dbReference type="ChEBI" id="CHEBI:15378"/>
        <dbReference type="ChEBI" id="CHEBI:57856"/>
        <dbReference type="ChEBI" id="CHEBI:59789"/>
        <dbReference type="ChEBI" id="CHEBI:74411"/>
        <dbReference type="ChEBI" id="CHEBI:74477"/>
        <dbReference type="EC" id="2.1.1.225"/>
    </reaction>
</comment>
<protein>
    <recommendedName>
        <fullName evidence="12">tRNA:m(4)X modification enzyme TRM13</fullName>
        <ecNumber evidence="12">2.1.1.225</ecNumber>
    </recommendedName>
</protein>
<keyword evidence="2 12" id="KW-0489">Methyltransferase</keyword>
<dbReference type="OrthoDB" id="258806at2759"/>
<dbReference type="InterPro" id="IPR039044">
    <property type="entry name" value="Trm13"/>
</dbReference>
<evidence type="ECO:0000256" key="8">
    <source>
        <dbReference type="ARBA" id="ARBA00022833"/>
    </source>
</evidence>
<dbReference type="Pfam" id="PF05253">
    <property type="entry name" value="zf-U11-48K"/>
    <property type="match status" value="1"/>
</dbReference>
<evidence type="ECO:0000256" key="12">
    <source>
        <dbReference type="RuleBase" id="RU367103"/>
    </source>
</evidence>
<evidence type="ECO:0000256" key="7">
    <source>
        <dbReference type="ARBA" id="ARBA00022771"/>
    </source>
</evidence>
<keyword evidence="7 12" id="KW-0863">Zinc-finger</keyword>
<dbReference type="EMBL" id="LR877146">
    <property type="protein sequence ID" value="CAD2214013.1"/>
    <property type="molecule type" value="Genomic_DNA"/>
</dbReference>
<organism evidence="14 15">
    <name type="scientific">Angomonas deanei</name>
    <dbReference type="NCBI Taxonomy" id="59799"/>
    <lineage>
        <taxon>Eukaryota</taxon>
        <taxon>Discoba</taxon>
        <taxon>Euglenozoa</taxon>
        <taxon>Kinetoplastea</taxon>
        <taxon>Metakinetoplastina</taxon>
        <taxon>Trypanosomatida</taxon>
        <taxon>Trypanosomatidae</taxon>
        <taxon>Strigomonadinae</taxon>
        <taxon>Angomonas</taxon>
    </lineage>
</organism>
<reference evidence="14 15" key="1">
    <citation type="submission" date="2020-08" db="EMBL/GenBank/DDBJ databases">
        <authorList>
            <person name="Newling K."/>
            <person name="Davey J."/>
            <person name="Forrester S."/>
        </authorList>
    </citation>
    <scope>NUCLEOTIDE SEQUENCE [LARGE SCALE GENOMIC DNA]</scope>
    <source>
        <strain evidence="15">Crithidia deanei Carvalho (ATCC PRA-265)</strain>
    </source>
</reference>
<dbReference type="PANTHER" id="PTHR12998">
    <property type="entry name" value="TRNA:M(4)X MODIFICATION ENZYME TRM13 HOMOLOG"/>
    <property type="match status" value="1"/>
</dbReference>
<dbReference type="GO" id="GO:0008270">
    <property type="term" value="F:zinc ion binding"/>
    <property type="evidence" value="ECO:0007669"/>
    <property type="project" value="UniProtKB-KW"/>
</dbReference>
<evidence type="ECO:0000256" key="10">
    <source>
        <dbReference type="ARBA" id="ARBA00048635"/>
    </source>
</evidence>
<evidence type="ECO:0000256" key="3">
    <source>
        <dbReference type="ARBA" id="ARBA00022679"/>
    </source>
</evidence>
<comment type="similarity">
    <text evidence="1 12">Belongs to the methyltransferase TRM13 family.</text>
</comment>
<evidence type="ECO:0000256" key="5">
    <source>
        <dbReference type="ARBA" id="ARBA00022694"/>
    </source>
</evidence>
<keyword evidence="8 12" id="KW-0862">Zinc</keyword>
<keyword evidence="15" id="KW-1185">Reference proteome</keyword>
<evidence type="ECO:0000256" key="11">
    <source>
        <dbReference type="ARBA" id="ARBA00049393"/>
    </source>
</evidence>
<dbReference type="PROSITE" id="PS51800">
    <property type="entry name" value="ZF_CHHC_U11_48K"/>
    <property type="match status" value="1"/>
</dbReference>
<dbReference type="InterPro" id="IPR007871">
    <property type="entry name" value="Methyltransferase_TRM13"/>
</dbReference>
<dbReference type="Pfam" id="PF05206">
    <property type="entry name" value="TRM13"/>
    <property type="match status" value="1"/>
</dbReference>
<keyword evidence="6 12" id="KW-0479">Metal-binding</keyword>
<evidence type="ECO:0000256" key="4">
    <source>
        <dbReference type="ARBA" id="ARBA00022691"/>
    </source>
</evidence>
<comment type="catalytic activity">
    <reaction evidence="9 12">
        <text>cytidine(4) in tRNA(Pro) + S-adenosyl-L-methionine = 2'-O-methylcytidine(4) in tRNA(Pro) + S-adenosyl-L-homocysteine + H(+)</text>
        <dbReference type="Rhea" id="RHEA:32767"/>
        <dbReference type="Rhea" id="RHEA-COMP:10397"/>
        <dbReference type="Rhea" id="RHEA-COMP:10398"/>
        <dbReference type="ChEBI" id="CHEBI:15378"/>
        <dbReference type="ChEBI" id="CHEBI:57856"/>
        <dbReference type="ChEBI" id="CHEBI:59789"/>
        <dbReference type="ChEBI" id="CHEBI:74495"/>
        <dbReference type="ChEBI" id="CHEBI:82748"/>
        <dbReference type="EC" id="2.1.1.225"/>
    </reaction>
</comment>
<dbReference type="PANTHER" id="PTHR12998:SF0">
    <property type="entry name" value="TRNA:M(4)X MODIFICATION ENZYME TRM13 HOMOLOG"/>
    <property type="match status" value="1"/>
</dbReference>
<evidence type="ECO:0000313" key="14">
    <source>
        <dbReference type="EMBL" id="CAD2214013.1"/>
    </source>
</evidence>
<evidence type="ECO:0000256" key="9">
    <source>
        <dbReference type="ARBA" id="ARBA00048165"/>
    </source>
</evidence>
<dbReference type="Pfam" id="PF11722">
    <property type="entry name" value="zf-TRM13_CCCH"/>
    <property type="match status" value="1"/>
</dbReference>
<keyword evidence="3 12" id="KW-0808">Transferase</keyword>
<dbReference type="GO" id="GO:0030488">
    <property type="term" value="P:tRNA methylation"/>
    <property type="evidence" value="ECO:0007669"/>
    <property type="project" value="InterPro"/>
</dbReference>
<evidence type="ECO:0000259" key="13">
    <source>
        <dbReference type="PROSITE" id="PS51800"/>
    </source>
</evidence>
<evidence type="ECO:0000256" key="2">
    <source>
        <dbReference type="ARBA" id="ARBA00022603"/>
    </source>
</evidence>
<evidence type="ECO:0000256" key="1">
    <source>
        <dbReference type="ARBA" id="ARBA00005265"/>
    </source>
</evidence>
<dbReference type="Proteomes" id="UP000515908">
    <property type="component" value="Chromosome 02"/>
</dbReference>
<feature type="domain" description="CHHC U11-48K-type" evidence="13">
    <location>
        <begin position="63"/>
        <end position="90"/>
    </location>
</feature>
<evidence type="ECO:0000313" key="15">
    <source>
        <dbReference type="Proteomes" id="UP000515908"/>
    </source>
</evidence>
<dbReference type="VEuPathDB" id="TriTrypDB:ADEAN_000145700"/>
<keyword evidence="4 12" id="KW-0949">S-adenosyl-L-methionine</keyword>
<dbReference type="GO" id="GO:0106050">
    <property type="term" value="F:tRNA 2'-O-methyltransferase activity"/>
    <property type="evidence" value="ECO:0007669"/>
    <property type="project" value="UniProtKB-UniRule"/>
</dbReference>
<accession>A0A7G2C5I3</accession>
<sequence length="428" mass="48388">MESEKKRPREEPTENPDPKICSFYLSRKRRFCKTECKPGSKYCHTHCATSSTPDAADTALDRRVPCPINGNHTVYASRLQQHIKVCPDLRHLTNDLPYFSENLHANKGTVYESPNSEEGRLSDEEQQTLIQRIRESFTQGIQSEMCQLPDEYTRDLQLHDISSKKHSPQHHALLKCVDYIHVLASSTEEWKCHGFVELGAGKGGLTLALQDVLLHRSTSEETFPFVKRVEEDCKLFVVDMGGFRRKADARVSHSALPMSRWRINLKDLCMTRALAEEQDVAAPLRLTILGKHLCGACSDFAASCCTEGPLLEGPTAVKAVVIATCCHHRCELKHLNAFSVEGENSALTLPGTNFKITQREFAAMVRMTSWAVSGKVVDEEKRTTGLCCKRVIDMWRVLFLREKGFQAKLCVYTTRDVTEENVCILAWR</sequence>
<name>A0A7G2C5I3_9TRYP</name>
<comment type="catalytic activity">
    <reaction evidence="10 12">
        <text>cytidine(4) in tRNA(Gly)(GCC) + S-adenosyl-L-methionine = 2'-O-methylcytidine(4) in tRNA(Gly)(GCC) + S-adenosyl-L-homocysteine + H(+)</text>
        <dbReference type="Rhea" id="RHEA:43192"/>
        <dbReference type="Rhea" id="RHEA-COMP:10399"/>
        <dbReference type="Rhea" id="RHEA-COMP:10400"/>
        <dbReference type="ChEBI" id="CHEBI:15378"/>
        <dbReference type="ChEBI" id="CHEBI:57856"/>
        <dbReference type="ChEBI" id="CHEBI:59789"/>
        <dbReference type="ChEBI" id="CHEBI:74495"/>
        <dbReference type="ChEBI" id="CHEBI:82748"/>
        <dbReference type="EC" id="2.1.1.225"/>
    </reaction>
</comment>
<comment type="function">
    <text evidence="12">tRNA methylase which 2'-O-methylates cytidine(4) in tRNA(Pro) and tRNA(Gly)(GCC), and adenosine(4) in tRNA(His).</text>
</comment>